<dbReference type="PROSITE" id="PS50127">
    <property type="entry name" value="UBC_2"/>
    <property type="match status" value="1"/>
</dbReference>
<evidence type="ECO:0000313" key="3">
    <source>
        <dbReference type="Proteomes" id="UP000828390"/>
    </source>
</evidence>
<gene>
    <name evidence="2" type="ORF">DPMN_176480</name>
</gene>
<proteinExistence type="predicted"/>
<dbReference type="EMBL" id="JAIWYP010000009">
    <property type="protein sequence ID" value="KAH3775084.1"/>
    <property type="molecule type" value="Genomic_DNA"/>
</dbReference>
<protein>
    <recommendedName>
        <fullName evidence="1">UBC core domain-containing protein</fullName>
    </recommendedName>
</protein>
<dbReference type="Gene3D" id="3.10.110.10">
    <property type="entry name" value="Ubiquitin Conjugating Enzyme"/>
    <property type="match status" value="1"/>
</dbReference>
<dbReference type="SUPFAM" id="SSF54495">
    <property type="entry name" value="UBC-like"/>
    <property type="match status" value="1"/>
</dbReference>
<keyword evidence="3" id="KW-1185">Reference proteome</keyword>
<evidence type="ECO:0000259" key="1">
    <source>
        <dbReference type="PROSITE" id="PS50127"/>
    </source>
</evidence>
<reference evidence="2" key="1">
    <citation type="journal article" date="2019" name="bioRxiv">
        <title>The Genome of the Zebra Mussel, Dreissena polymorpha: A Resource for Invasive Species Research.</title>
        <authorList>
            <person name="McCartney M.A."/>
            <person name="Auch B."/>
            <person name="Kono T."/>
            <person name="Mallez S."/>
            <person name="Zhang Y."/>
            <person name="Obille A."/>
            <person name="Becker A."/>
            <person name="Abrahante J.E."/>
            <person name="Garbe J."/>
            <person name="Badalamenti J.P."/>
            <person name="Herman A."/>
            <person name="Mangelson H."/>
            <person name="Liachko I."/>
            <person name="Sullivan S."/>
            <person name="Sone E.D."/>
            <person name="Koren S."/>
            <person name="Silverstein K.A.T."/>
            <person name="Beckman K.B."/>
            <person name="Gohl D.M."/>
        </authorList>
    </citation>
    <scope>NUCLEOTIDE SEQUENCE</scope>
    <source>
        <strain evidence="2">Duluth1</strain>
        <tissue evidence="2">Whole animal</tissue>
    </source>
</reference>
<sequence length="268" mass="30759">SFWSDSAGFKDDVQEIIDYCDSTKATSVEDILQKVTEVCEKLFLEEDEDEDEDEEEDYDVEGEEDLMYYNTEENFMEETERAVAEMKHSESDEDIEETFFGSGASPVACKRLVKDLKNMKKEAHKFGLEGDPRGNNLFIWDVKLTGFPTDSGLGKDLQAWATKHSREPVVYLEMQFPGDYPMAPPFVRVIRPRFKFLTGHVTIGGSICMEMLTRSGWSPSNDIESILVQIRAEIMSDQNARLDSNPDREYGEAEAKDAFKRMVERYGW</sequence>
<reference evidence="2" key="2">
    <citation type="submission" date="2020-11" db="EMBL/GenBank/DDBJ databases">
        <authorList>
            <person name="McCartney M.A."/>
            <person name="Auch B."/>
            <person name="Kono T."/>
            <person name="Mallez S."/>
            <person name="Becker A."/>
            <person name="Gohl D.M."/>
            <person name="Silverstein K.A.T."/>
            <person name="Koren S."/>
            <person name="Bechman K.B."/>
            <person name="Herman A."/>
            <person name="Abrahante J.E."/>
            <person name="Garbe J."/>
        </authorList>
    </citation>
    <scope>NUCLEOTIDE SEQUENCE</scope>
    <source>
        <strain evidence="2">Duluth1</strain>
        <tissue evidence="2">Whole animal</tissue>
    </source>
</reference>
<dbReference type="SMART" id="SM00212">
    <property type="entry name" value="UBCc"/>
    <property type="match status" value="1"/>
</dbReference>
<dbReference type="AlphaFoldDB" id="A0A9D4IJ86"/>
<feature type="non-terminal residue" evidence="2">
    <location>
        <position position="1"/>
    </location>
</feature>
<dbReference type="PANTHER" id="PTHR24067">
    <property type="entry name" value="UBIQUITIN-CONJUGATING ENZYME E2"/>
    <property type="match status" value="1"/>
</dbReference>
<comment type="caution">
    <text evidence="2">The sequence shown here is derived from an EMBL/GenBank/DDBJ whole genome shotgun (WGS) entry which is preliminary data.</text>
</comment>
<dbReference type="InterPro" id="IPR016135">
    <property type="entry name" value="UBQ-conjugating_enzyme/RWD"/>
</dbReference>
<organism evidence="2 3">
    <name type="scientific">Dreissena polymorpha</name>
    <name type="common">Zebra mussel</name>
    <name type="synonym">Mytilus polymorpha</name>
    <dbReference type="NCBI Taxonomy" id="45954"/>
    <lineage>
        <taxon>Eukaryota</taxon>
        <taxon>Metazoa</taxon>
        <taxon>Spiralia</taxon>
        <taxon>Lophotrochozoa</taxon>
        <taxon>Mollusca</taxon>
        <taxon>Bivalvia</taxon>
        <taxon>Autobranchia</taxon>
        <taxon>Heteroconchia</taxon>
        <taxon>Euheterodonta</taxon>
        <taxon>Imparidentia</taxon>
        <taxon>Neoheterodontei</taxon>
        <taxon>Myida</taxon>
        <taxon>Dreissenoidea</taxon>
        <taxon>Dreissenidae</taxon>
        <taxon>Dreissena</taxon>
    </lineage>
</organism>
<feature type="domain" description="UBC core" evidence="1">
    <location>
        <begin position="107"/>
        <end position="268"/>
    </location>
</feature>
<dbReference type="CDD" id="cd23802">
    <property type="entry name" value="UBCc_UBE2Q"/>
    <property type="match status" value="1"/>
</dbReference>
<name>A0A9D4IJ86_DREPO</name>
<evidence type="ECO:0000313" key="2">
    <source>
        <dbReference type="EMBL" id="KAH3775084.1"/>
    </source>
</evidence>
<dbReference type="InterPro" id="IPR000608">
    <property type="entry name" value="UBC"/>
</dbReference>
<dbReference type="Proteomes" id="UP000828390">
    <property type="component" value="Unassembled WGS sequence"/>
</dbReference>
<dbReference type="Pfam" id="PF00179">
    <property type="entry name" value="UQ_con"/>
    <property type="match status" value="1"/>
</dbReference>
<dbReference type="InterPro" id="IPR050113">
    <property type="entry name" value="Ub_conjugating_enzyme"/>
</dbReference>
<accession>A0A9D4IJ86</accession>